<dbReference type="InterPro" id="IPR037293">
    <property type="entry name" value="Gal_Oxidase_central_sf"/>
</dbReference>
<dbReference type="PANTHER" id="PTHR32208">
    <property type="entry name" value="SECRETED PROTEIN-RELATED"/>
    <property type="match status" value="1"/>
</dbReference>
<evidence type="ECO:0000256" key="1">
    <source>
        <dbReference type="ARBA" id="ARBA00022729"/>
    </source>
</evidence>
<dbReference type="SUPFAM" id="SSF81296">
    <property type="entry name" value="E set domains"/>
    <property type="match status" value="1"/>
</dbReference>
<comment type="caution">
    <text evidence="5">The sequence shown here is derived from an EMBL/GenBank/DDBJ whole genome shotgun (WGS) entry which is preliminary data.</text>
</comment>
<dbReference type="InterPro" id="IPR015202">
    <property type="entry name" value="GO-like_E_set"/>
</dbReference>
<sequence length="702" mass="74670">MLPPSTTRIGAAATLLSAAATSLAQQTVATGNGSWAVLTTQTQVVPIHMLHFPGDKLTFIERVHDLNPIPAGNNSATGMPYTMSGDGFTQEQYDSHNTGATSKWFHGNANVLQAGFLTDSAEFDVASATGKLIDRKFPVTKDLGKLEGYAFCSGHAQMADGNFVVVGGDQFWDHPYFGANRTLDGRRDIRVATPSNATSTAALTKVATIANLVVAYSNNGTAFNGPIDPTTGDTSYWGRWYPSVVTLPDERVLIMGGHSLYFDAGNPLANNPTWEIFDPVAKKSSDKTTNSALLASKFPLNLYPVTYVLPHSGDVWMHAYNDSVKINIASATETPHVAHDLTKENGLMGRNFPFVGSNFVPMMSYRDDYKMEAWFCGGVNSTGVDGKPVYRSDANRWYENCPNCPPTKRCNSLELEGTNPQWQGEDMPLARSQPTAINLPDGTILLVSGSGKGHQGGVFGLPVATNGVKAAVIFNPRIPIGAAGRWTVGSEALTERHYHNAATLLEDGTVVTGGGDSQNGADPLTVNPTDMTLDVYSPPYKSIANPPQLVLPLPAPSATYGQRIIVPFTSAVAQTISQVSIIRYGSGTHSTNLDQRHIELEIVKYATDKLLVKLPANANIAQPGNWMLWAVDSRGAVVSRAGTVNIRASNPGGDAAWNEADTVATPVFTQPGAANTQKSAAASVATGSLVAASIFALASLLV</sequence>
<accession>A0AAD5XNY2</accession>
<evidence type="ECO:0000256" key="2">
    <source>
        <dbReference type="SAM" id="SignalP"/>
    </source>
</evidence>
<dbReference type="CDD" id="cd02851">
    <property type="entry name" value="E_set_GO_C"/>
    <property type="match status" value="1"/>
</dbReference>
<evidence type="ECO:0000313" key="6">
    <source>
        <dbReference type="Proteomes" id="UP001212152"/>
    </source>
</evidence>
<dbReference type="PANTHER" id="PTHR32208:SF21">
    <property type="entry name" value="LOW QUALITY PROTEIN: ALDEHYDE OXIDASE GLOX-LIKE"/>
    <property type="match status" value="1"/>
</dbReference>
<keyword evidence="6" id="KW-1185">Reference proteome</keyword>
<feature type="signal peptide" evidence="2">
    <location>
        <begin position="1"/>
        <end position="24"/>
    </location>
</feature>
<dbReference type="Pfam" id="PF09118">
    <property type="entry name" value="GO-like_E_set"/>
    <property type="match status" value="1"/>
</dbReference>
<feature type="domain" description="Glyoxal oxidase N-terminal" evidence="3">
    <location>
        <begin position="238"/>
        <end position="540"/>
    </location>
</feature>
<evidence type="ECO:0008006" key="7">
    <source>
        <dbReference type="Google" id="ProtNLM"/>
    </source>
</evidence>
<dbReference type="InterPro" id="IPR013783">
    <property type="entry name" value="Ig-like_fold"/>
</dbReference>
<dbReference type="InterPro" id="IPR014756">
    <property type="entry name" value="Ig_E-set"/>
</dbReference>
<dbReference type="EMBL" id="JADGJQ010000100">
    <property type="protein sequence ID" value="KAJ3170048.1"/>
    <property type="molecule type" value="Genomic_DNA"/>
</dbReference>
<gene>
    <name evidence="5" type="ORF">HDU87_000460</name>
</gene>
<dbReference type="Proteomes" id="UP001212152">
    <property type="component" value="Unassembled WGS sequence"/>
</dbReference>
<dbReference type="InterPro" id="IPR011043">
    <property type="entry name" value="Gal_Oxase/kelch_b-propeller"/>
</dbReference>
<dbReference type="Pfam" id="PF07250">
    <property type="entry name" value="Glyoxal_oxid_N"/>
    <property type="match status" value="1"/>
</dbReference>
<protein>
    <recommendedName>
        <fullName evidence="7">Glyoxal oxidase</fullName>
    </recommendedName>
</protein>
<dbReference type="AlphaFoldDB" id="A0AAD5XNY2"/>
<keyword evidence="1 2" id="KW-0732">Signal</keyword>
<dbReference type="Gene3D" id="2.130.10.80">
    <property type="entry name" value="Galactose oxidase/kelch, beta-propeller"/>
    <property type="match status" value="1"/>
</dbReference>
<organism evidence="5 6">
    <name type="scientific">Geranomyces variabilis</name>
    <dbReference type="NCBI Taxonomy" id="109894"/>
    <lineage>
        <taxon>Eukaryota</taxon>
        <taxon>Fungi</taxon>
        <taxon>Fungi incertae sedis</taxon>
        <taxon>Chytridiomycota</taxon>
        <taxon>Chytridiomycota incertae sedis</taxon>
        <taxon>Chytridiomycetes</taxon>
        <taxon>Spizellomycetales</taxon>
        <taxon>Powellomycetaceae</taxon>
        <taxon>Geranomyces</taxon>
    </lineage>
</organism>
<proteinExistence type="predicted"/>
<feature type="chain" id="PRO_5041976197" description="Glyoxal oxidase" evidence="2">
    <location>
        <begin position="25"/>
        <end position="702"/>
    </location>
</feature>
<evidence type="ECO:0000259" key="3">
    <source>
        <dbReference type="Pfam" id="PF07250"/>
    </source>
</evidence>
<reference evidence="5" key="1">
    <citation type="submission" date="2020-05" db="EMBL/GenBank/DDBJ databases">
        <title>Phylogenomic resolution of chytrid fungi.</title>
        <authorList>
            <person name="Stajich J.E."/>
            <person name="Amses K."/>
            <person name="Simmons R."/>
            <person name="Seto K."/>
            <person name="Myers J."/>
            <person name="Bonds A."/>
            <person name="Quandt C.A."/>
            <person name="Barry K."/>
            <person name="Liu P."/>
            <person name="Grigoriev I."/>
            <person name="Longcore J.E."/>
            <person name="James T.Y."/>
        </authorList>
    </citation>
    <scope>NUCLEOTIDE SEQUENCE</scope>
    <source>
        <strain evidence="5">JEL0379</strain>
    </source>
</reference>
<evidence type="ECO:0000259" key="4">
    <source>
        <dbReference type="Pfam" id="PF09118"/>
    </source>
</evidence>
<dbReference type="InterPro" id="IPR009880">
    <property type="entry name" value="Glyoxal_oxidase_N"/>
</dbReference>
<dbReference type="SUPFAM" id="SSF50965">
    <property type="entry name" value="Galactose oxidase, central domain"/>
    <property type="match status" value="1"/>
</dbReference>
<feature type="domain" description="Galactose oxidase-like Early set" evidence="4">
    <location>
        <begin position="557"/>
        <end position="646"/>
    </location>
</feature>
<name>A0AAD5XNY2_9FUNG</name>
<dbReference type="Gene3D" id="2.60.40.10">
    <property type="entry name" value="Immunoglobulins"/>
    <property type="match status" value="1"/>
</dbReference>
<evidence type="ECO:0000313" key="5">
    <source>
        <dbReference type="EMBL" id="KAJ3170048.1"/>
    </source>
</evidence>